<accession>A0ABN1Y9S1</accession>
<dbReference type="EMBL" id="BAAAJK010000053">
    <property type="protein sequence ID" value="GAA1401877.1"/>
    <property type="molecule type" value="Genomic_DNA"/>
</dbReference>
<protein>
    <submittedName>
        <fullName evidence="1">Uncharacterized protein</fullName>
    </submittedName>
</protein>
<gene>
    <name evidence="1" type="ORF">GCM10009613_60950</name>
</gene>
<evidence type="ECO:0000313" key="2">
    <source>
        <dbReference type="Proteomes" id="UP001501414"/>
    </source>
</evidence>
<name>A0ABN1Y9S1_9PSEU</name>
<organism evidence="1 2">
    <name type="scientific">Pseudonocardia kongjuensis</name>
    <dbReference type="NCBI Taxonomy" id="102227"/>
    <lineage>
        <taxon>Bacteria</taxon>
        <taxon>Bacillati</taxon>
        <taxon>Actinomycetota</taxon>
        <taxon>Actinomycetes</taxon>
        <taxon>Pseudonocardiales</taxon>
        <taxon>Pseudonocardiaceae</taxon>
        <taxon>Pseudonocardia</taxon>
    </lineage>
</organism>
<proteinExistence type="predicted"/>
<sequence>MTDEATHEMPTVWAVGDIPDEPPPGTAVRDRDGAVWHRIVIDTTTRSRWWRAGAIAPLIGTGDAVRRWDQLLLDHGPLTRLEPVSVDATAATIGVGHLQARIRHLQAELSQAVDRSYRDAVRDLVALFHSGSAGLQSLREIGKDDSKITLTDVVTAVRMHVEPNTLGAPAGYVSPEPAVPPGDRQAFVEAVATVRGEGS</sequence>
<keyword evidence="2" id="KW-1185">Reference proteome</keyword>
<dbReference type="Proteomes" id="UP001501414">
    <property type="component" value="Unassembled WGS sequence"/>
</dbReference>
<evidence type="ECO:0000313" key="1">
    <source>
        <dbReference type="EMBL" id="GAA1401877.1"/>
    </source>
</evidence>
<comment type="caution">
    <text evidence="1">The sequence shown here is derived from an EMBL/GenBank/DDBJ whole genome shotgun (WGS) entry which is preliminary data.</text>
</comment>
<reference evidence="1 2" key="1">
    <citation type="journal article" date="2019" name="Int. J. Syst. Evol. Microbiol.">
        <title>The Global Catalogue of Microorganisms (GCM) 10K type strain sequencing project: providing services to taxonomists for standard genome sequencing and annotation.</title>
        <authorList>
            <consortium name="The Broad Institute Genomics Platform"/>
            <consortium name="The Broad Institute Genome Sequencing Center for Infectious Disease"/>
            <person name="Wu L."/>
            <person name="Ma J."/>
        </authorList>
    </citation>
    <scope>NUCLEOTIDE SEQUENCE [LARGE SCALE GENOMIC DNA]</scope>
    <source>
        <strain evidence="1 2">JCM 11896</strain>
    </source>
</reference>
<dbReference type="RefSeq" id="WP_344029331.1">
    <property type="nucleotide sequence ID" value="NZ_BAAAJK010000053.1"/>
</dbReference>